<organism evidence="3 4">
    <name type="scientific">Chloropicon roscoffensis</name>
    <dbReference type="NCBI Taxonomy" id="1461544"/>
    <lineage>
        <taxon>Eukaryota</taxon>
        <taxon>Viridiplantae</taxon>
        <taxon>Chlorophyta</taxon>
        <taxon>Chloropicophyceae</taxon>
        <taxon>Chloropicales</taxon>
        <taxon>Chloropicaceae</taxon>
        <taxon>Chloropicon</taxon>
    </lineage>
</organism>
<reference evidence="3 4" key="1">
    <citation type="submission" date="2024-03" db="EMBL/GenBank/DDBJ databases">
        <title>Complete genome sequence of the green alga Chloropicon roscoffensis RCC1871.</title>
        <authorList>
            <person name="Lemieux C."/>
            <person name="Pombert J.-F."/>
            <person name="Otis C."/>
            <person name="Turmel M."/>
        </authorList>
    </citation>
    <scope>NUCLEOTIDE SEQUENCE [LARGE SCALE GENOMIC DNA]</scope>
    <source>
        <strain evidence="3 4">RCC1871</strain>
    </source>
</reference>
<sequence>MAASVVPTRAAAAASTSSRGRPAVPLERRGASRNKRTHLCQPHLQLQDVEVVTGRKGVRCFAMRRQVTSTIGAIEWDDQVGGHGGSDHPTATLLAAVGVFDLEENDRYTDTETEQRRQKTGVVHRMITEAPDALAVCHVASKHYQSFDAAATTRAVAWLAKFSSTGATSLDDNPRGFAHLVSSSAEEEESLSAIAGDAVSRLRTLVTRHAGDFSSRDLIVLLAGFAQLGWDLVPELASRIRSSVERGLLSELAPQELVCAAWALGRAAATNGNFLSKKALGSLESCVVGLIAGGQLEASQVVQVAWGVGQIAGRRASRREHEWYAAMASHGHGALRNLRPREQATLALALTRLGLCSDRSLGLALLSAFEHQIRTYDLVSMNTMLKCFHLMRVKVSGDLLQRCEVRCLQCMSKCTTSAISDFVYRCVKMRHDVSVHTRVYVENTVNSKINELGPKDMALLMWSFAKLGHRPKKTFLKRLEQRFEVLEVKPQSLSLLIWAYAKLRLPVNRRFAEAHYYMVWRDLGAMNMQCLANILFAYGRLGLDIPKDLFSELMGHFRANLGECNSQNIANIMVSCARLGRRPDAEVLSLVDRSCAAKMAKFSSQGMSNILWSFVKLDHQPSDEFLESFQRHFGDSVRRASPQNVANVVWSFAQIRHAPRDHVMRSIFAKVEASLDTFSEQDVATLLWGCGKLKYRIPQQLSRKLQGFCLRRQRHFSLHDVSLSLWGLTQQREEIRPEVLQAMFERSMKHLDASFHAEAFVHVVWSLSVRSASGLNRGAVLAERYEAELLDSVDTLSGYDASKLLCSLSFLGCNSPDMCRALVAIVEARIRSYDVQQLQSILNAVEALDADVLGDVGSFEFNGKLAAAIAARYAEEEASRSA</sequence>
<feature type="compositionally biased region" description="Low complexity" evidence="1">
    <location>
        <begin position="1"/>
        <end position="23"/>
    </location>
</feature>
<evidence type="ECO:0000313" key="3">
    <source>
        <dbReference type="EMBL" id="WZN60404.1"/>
    </source>
</evidence>
<dbReference type="GO" id="GO:0035770">
    <property type="term" value="C:ribonucleoprotein granule"/>
    <property type="evidence" value="ECO:0007669"/>
    <property type="project" value="TreeGrafter"/>
</dbReference>
<dbReference type="GO" id="GO:0005759">
    <property type="term" value="C:mitochondrial matrix"/>
    <property type="evidence" value="ECO:0007669"/>
    <property type="project" value="TreeGrafter"/>
</dbReference>
<accession>A0AAX4P2H9</accession>
<dbReference type="InterPro" id="IPR010622">
    <property type="entry name" value="FAST_Leu-rich"/>
</dbReference>
<keyword evidence="4" id="KW-1185">Reference proteome</keyword>
<feature type="region of interest" description="Disordered" evidence="1">
    <location>
        <begin position="1"/>
        <end position="37"/>
    </location>
</feature>
<protein>
    <submittedName>
        <fullName evidence="3">FAST_1 domain-containing protein</fullName>
    </submittedName>
</protein>
<dbReference type="AlphaFoldDB" id="A0AAX4P2H9"/>
<name>A0AAX4P2H9_9CHLO</name>
<dbReference type="EMBL" id="CP151503">
    <property type="protein sequence ID" value="WZN60404.1"/>
    <property type="molecule type" value="Genomic_DNA"/>
</dbReference>
<dbReference type="InterPro" id="IPR050870">
    <property type="entry name" value="FAST_kinase"/>
</dbReference>
<dbReference type="GO" id="GO:0003723">
    <property type="term" value="F:RNA binding"/>
    <property type="evidence" value="ECO:0007669"/>
    <property type="project" value="TreeGrafter"/>
</dbReference>
<dbReference type="Proteomes" id="UP001472866">
    <property type="component" value="Chromosome 03"/>
</dbReference>
<feature type="domain" description="FAST kinase leucine-rich" evidence="2">
    <location>
        <begin position="607"/>
        <end position="663"/>
    </location>
</feature>
<dbReference type="PANTHER" id="PTHR21228:SF40">
    <property type="entry name" value="LD45607P"/>
    <property type="match status" value="1"/>
</dbReference>
<dbReference type="GO" id="GO:0000963">
    <property type="term" value="P:mitochondrial RNA processing"/>
    <property type="evidence" value="ECO:0007669"/>
    <property type="project" value="TreeGrafter"/>
</dbReference>
<dbReference type="PANTHER" id="PTHR21228">
    <property type="entry name" value="FAST LEU-RICH DOMAIN-CONTAINING"/>
    <property type="match status" value="1"/>
</dbReference>
<dbReference type="GO" id="GO:0044528">
    <property type="term" value="P:regulation of mitochondrial mRNA stability"/>
    <property type="evidence" value="ECO:0007669"/>
    <property type="project" value="InterPro"/>
</dbReference>
<proteinExistence type="predicted"/>
<evidence type="ECO:0000256" key="1">
    <source>
        <dbReference type="SAM" id="MobiDB-lite"/>
    </source>
</evidence>
<dbReference type="Pfam" id="PF06743">
    <property type="entry name" value="FAST_1"/>
    <property type="match status" value="1"/>
</dbReference>
<evidence type="ECO:0000313" key="4">
    <source>
        <dbReference type="Proteomes" id="UP001472866"/>
    </source>
</evidence>
<gene>
    <name evidence="3" type="ORF">HKI87_03g19330</name>
</gene>
<evidence type="ECO:0000259" key="2">
    <source>
        <dbReference type="Pfam" id="PF06743"/>
    </source>
</evidence>